<dbReference type="AlphaFoldDB" id="X1USK1"/>
<comment type="caution">
    <text evidence="1">The sequence shown here is derived from an EMBL/GenBank/DDBJ whole genome shotgun (WGS) entry which is preliminary data.</text>
</comment>
<accession>X1USK1</accession>
<name>X1USK1_9ZZZZ</name>
<evidence type="ECO:0000313" key="1">
    <source>
        <dbReference type="EMBL" id="GAJ02881.1"/>
    </source>
</evidence>
<sequence length="63" mass="6905">MGIPVAGDMGKKANTFYPRKIGKAGHTRTLSVGRILPPDWVMVKVSVQSLVGKECILKIERLI</sequence>
<reference evidence="1" key="1">
    <citation type="journal article" date="2014" name="Front. Microbiol.">
        <title>High frequency of phylogenetically diverse reductive dehalogenase-homologous genes in deep subseafloor sedimentary metagenomes.</title>
        <authorList>
            <person name="Kawai M."/>
            <person name="Futagami T."/>
            <person name="Toyoda A."/>
            <person name="Takaki Y."/>
            <person name="Nishi S."/>
            <person name="Hori S."/>
            <person name="Arai W."/>
            <person name="Tsubouchi T."/>
            <person name="Morono Y."/>
            <person name="Uchiyama I."/>
            <person name="Ito T."/>
            <person name="Fujiyama A."/>
            <person name="Inagaki F."/>
            <person name="Takami H."/>
        </authorList>
    </citation>
    <scope>NUCLEOTIDE SEQUENCE</scope>
    <source>
        <strain evidence="1">Expedition CK06-06</strain>
    </source>
</reference>
<dbReference type="EMBL" id="BARW01033964">
    <property type="protein sequence ID" value="GAJ02881.1"/>
    <property type="molecule type" value="Genomic_DNA"/>
</dbReference>
<proteinExistence type="predicted"/>
<protein>
    <submittedName>
        <fullName evidence="1">Uncharacterized protein</fullName>
    </submittedName>
</protein>
<gene>
    <name evidence="1" type="ORF">S12H4_53365</name>
</gene>
<organism evidence="1">
    <name type="scientific">marine sediment metagenome</name>
    <dbReference type="NCBI Taxonomy" id="412755"/>
    <lineage>
        <taxon>unclassified sequences</taxon>
        <taxon>metagenomes</taxon>
        <taxon>ecological metagenomes</taxon>
    </lineage>
</organism>